<evidence type="ECO:0000256" key="2">
    <source>
        <dbReference type="ARBA" id="ARBA00022801"/>
    </source>
</evidence>
<dbReference type="PANTHER" id="PTHR43114">
    <property type="entry name" value="ADENINE DEAMINASE"/>
    <property type="match status" value="1"/>
</dbReference>
<gene>
    <name evidence="6" type="ORF">BOCO_0077</name>
</gene>
<feature type="binding site" evidence="4">
    <location>
        <position position="279"/>
    </location>
    <ligand>
        <name>Zn(2+)</name>
        <dbReference type="ChEBI" id="CHEBI:29105"/>
        <note>catalytic</note>
    </ligand>
</feature>
<evidence type="ECO:0000313" key="7">
    <source>
        <dbReference type="Proteomes" id="UP000216004"/>
    </source>
</evidence>
<dbReference type="CDD" id="cd01320">
    <property type="entry name" value="ADA"/>
    <property type="match status" value="1"/>
</dbReference>
<evidence type="ECO:0000256" key="1">
    <source>
        <dbReference type="ARBA" id="ARBA00022723"/>
    </source>
</evidence>
<keyword evidence="1 4" id="KW-0479">Metal-binding</keyword>
<dbReference type="GO" id="GO:0008270">
    <property type="term" value="F:zinc ion binding"/>
    <property type="evidence" value="ECO:0007669"/>
    <property type="project" value="UniProtKB-UniRule"/>
</dbReference>
<dbReference type="EC" id="3.5.4.2" evidence="4"/>
<comment type="cofactor">
    <cofactor evidence="4">
        <name>Zn(2+)</name>
        <dbReference type="ChEBI" id="CHEBI:29105"/>
    </cofactor>
    <text evidence="4">Binds 1 zinc ion per subunit.</text>
</comment>
<keyword evidence="3 4" id="KW-0862">Zinc</keyword>
<dbReference type="AlphaFoldDB" id="A0A261EVJ9"/>
<dbReference type="RefSeq" id="WP_094722138.1">
    <property type="nucleotide sequence ID" value="NZ_MWWS01000002.1"/>
</dbReference>
<comment type="similarity">
    <text evidence="4">Belongs to the metallo-dependent hydrolases superfamily. Adenosine and AMP deaminases family. Adenine deaminase type 2 subfamily.</text>
</comment>
<dbReference type="InterPro" id="IPR001365">
    <property type="entry name" value="A_deaminase_dom"/>
</dbReference>
<keyword evidence="7" id="KW-1185">Reference proteome</keyword>
<dbReference type="SUPFAM" id="SSF51556">
    <property type="entry name" value="Metallo-dependent hydrolases"/>
    <property type="match status" value="1"/>
</dbReference>
<feature type="domain" description="Adenosine deaminase" evidence="5">
    <location>
        <begin position="14"/>
        <end position="333"/>
    </location>
</feature>
<feature type="binding site" evidence="4">
    <location>
        <position position="280"/>
    </location>
    <ligand>
        <name>substrate</name>
    </ligand>
</feature>
<feature type="binding site" evidence="4">
    <location>
        <position position="21"/>
    </location>
    <ligand>
        <name>Zn(2+)</name>
        <dbReference type="ChEBI" id="CHEBI:29105"/>
        <note>catalytic</note>
    </ligand>
</feature>
<keyword evidence="4" id="KW-0546">Nucleotide metabolism</keyword>
<dbReference type="GO" id="GO:0009117">
    <property type="term" value="P:nucleotide metabolic process"/>
    <property type="evidence" value="ECO:0007669"/>
    <property type="project" value="UniProtKB-KW"/>
</dbReference>
<dbReference type="Proteomes" id="UP000216004">
    <property type="component" value="Unassembled WGS sequence"/>
</dbReference>
<accession>A0A261EVJ9</accession>
<dbReference type="GO" id="GO:0005829">
    <property type="term" value="C:cytosol"/>
    <property type="evidence" value="ECO:0007669"/>
    <property type="project" value="TreeGrafter"/>
</dbReference>
<dbReference type="GO" id="GO:0006146">
    <property type="term" value="P:adenine catabolic process"/>
    <property type="evidence" value="ECO:0007669"/>
    <property type="project" value="UniProtKB-UniRule"/>
</dbReference>
<evidence type="ECO:0000259" key="5">
    <source>
        <dbReference type="Pfam" id="PF00962"/>
    </source>
</evidence>
<comment type="catalytic activity">
    <reaction evidence="4">
        <text>adenine + H2O + H(+) = hypoxanthine + NH4(+)</text>
        <dbReference type="Rhea" id="RHEA:23688"/>
        <dbReference type="ChEBI" id="CHEBI:15377"/>
        <dbReference type="ChEBI" id="CHEBI:15378"/>
        <dbReference type="ChEBI" id="CHEBI:16708"/>
        <dbReference type="ChEBI" id="CHEBI:17368"/>
        <dbReference type="ChEBI" id="CHEBI:28938"/>
        <dbReference type="EC" id="3.5.4.2"/>
    </reaction>
</comment>
<comment type="caution">
    <text evidence="4">Lacks conserved residue(s) required for the propagation of feature annotation.</text>
</comment>
<feature type="binding site" evidence="4">
    <location>
        <position position="19"/>
    </location>
    <ligand>
        <name>Zn(2+)</name>
        <dbReference type="ChEBI" id="CHEBI:29105"/>
        <note>catalytic</note>
    </ligand>
</feature>
<dbReference type="Gene3D" id="3.20.20.140">
    <property type="entry name" value="Metal-dependent hydrolases"/>
    <property type="match status" value="1"/>
</dbReference>
<evidence type="ECO:0000313" key="6">
    <source>
        <dbReference type="EMBL" id="OZG50891.1"/>
    </source>
</evidence>
<dbReference type="EMBL" id="MWWS01000002">
    <property type="protein sequence ID" value="OZG50891.1"/>
    <property type="molecule type" value="Genomic_DNA"/>
</dbReference>
<dbReference type="InterPro" id="IPR006330">
    <property type="entry name" value="Ado/ade_deaminase"/>
</dbReference>
<reference evidence="6 7" key="1">
    <citation type="journal article" date="2017" name="BMC Genomics">
        <title>Comparative genomic and phylogenomic analyses of the Bifidobacteriaceae family.</title>
        <authorList>
            <person name="Lugli G.A."/>
            <person name="Milani C."/>
            <person name="Turroni F."/>
            <person name="Duranti S."/>
            <person name="Mancabelli L."/>
            <person name="Mangifesta M."/>
            <person name="Ferrario C."/>
            <person name="Modesto M."/>
            <person name="Mattarelli P."/>
            <person name="Jiri K."/>
            <person name="van Sinderen D."/>
            <person name="Ventura M."/>
        </authorList>
    </citation>
    <scope>NUCLEOTIDE SEQUENCE [LARGE SCALE GENOMIC DNA]</scope>
    <source>
        <strain evidence="6 7">DSM 22924</strain>
    </source>
</reference>
<evidence type="ECO:0000256" key="4">
    <source>
        <dbReference type="HAMAP-Rule" id="MF_01962"/>
    </source>
</evidence>
<dbReference type="Pfam" id="PF00962">
    <property type="entry name" value="A_deaminase"/>
    <property type="match status" value="1"/>
</dbReference>
<dbReference type="PANTHER" id="PTHR43114:SF7">
    <property type="entry name" value="ADENOSINE DEAMINASE DOMAIN-CONTAINING PROTEIN"/>
    <property type="match status" value="1"/>
</dbReference>
<dbReference type="HAMAP" id="MF_01962">
    <property type="entry name" value="Adenine_deaminase"/>
    <property type="match status" value="1"/>
</dbReference>
<organism evidence="6 7">
    <name type="scientific">Bombiscardovia coagulans</name>
    <dbReference type="NCBI Taxonomy" id="686666"/>
    <lineage>
        <taxon>Bacteria</taxon>
        <taxon>Bacillati</taxon>
        <taxon>Actinomycetota</taxon>
        <taxon>Actinomycetes</taxon>
        <taxon>Bifidobacteriales</taxon>
        <taxon>Bifidobacteriaceae</taxon>
        <taxon>Bombiscardovia</taxon>
    </lineage>
</organism>
<comment type="function">
    <text evidence="4">Catalyzes the hydrolytic deamination of adenine to hypoxanthine. Plays an important role in the purine salvage pathway and in nitrogen catabolism.</text>
</comment>
<protein>
    <recommendedName>
        <fullName evidence="4">Adenine deaminase</fullName>
        <shortName evidence="4">ADE</shortName>
        <ecNumber evidence="4">3.5.4.2</ecNumber>
    </recommendedName>
    <alternativeName>
        <fullName evidence="4">Adenine aminohydrolase</fullName>
        <shortName evidence="4">AAH</shortName>
    </alternativeName>
</protein>
<feature type="site" description="Important for catalytic activity" evidence="4">
    <location>
        <position position="224"/>
    </location>
</feature>
<dbReference type="OrthoDB" id="105475at2"/>
<keyword evidence="2 4" id="KW-0378">Hydrolase</keyword>
<sequence>MAANAIRTFIDNLPKAELHIHVEGTLEPDLKLKLARRNHIDIGQSTVEEVQQTYDFHDLPSFLAVYYQAMQVLQTEQDFYDLALAYLQRAAAQHVRHVELFFDPQAHTSRGISFSTVITGLHRAIVDGRAFNIDAALVMCFLRDLSQESARQTLQEALPYKDWIVGVGLDSDEHNNPPLKFARLFEDARTEGLHLTAHCDVDQKDSIEHIKQALEIMDVERIDHGTNIVEDSDLVALAVKRGIGITACPPARKDTSPKMKGEAILMLLDKGAKVCVNSDDPAYFRGYINDNYCALADQFNLSQEQVAQLAKNSFEVSWISQERKDIYLAEIDRYMAQTEQE</sequence>
<feature type="binding site" evidence="4">
    <location>
        <position position="198"/>
    </location>
    <ligand>
        <name>Zn(2+)</name>
        <dbReference type="ChEBI" id="CHEBI:29105"/>
        <note>catalytic</note>
    </ligand>
</feature>
<evidence type="ECO:0000256" key="3">
    <source>
        <dbReference type="ARBA" id="ARBA00022833"/>
    </source>
</evidence>
<dbReference type="InterPro" id="IPR032466">
    <property type="entry name" value="Metal_Hydrolase"/>
</dbReference>
<proteinExistence type="inferred from homology"/>
<dbReference type="InterPro" id="IPR028892">
    <property type="entry name" value="ADE"/>
</dbReference>
<comment type="caution">
    <text evidence="6">The sequence shown here is derived from an EMBL/GenBank/DDBJ whole genome shotgun (WGS) entry which is preliminary data.</text>
</comment>
<dbReference type="NCBIfam" id="TIGR01430">
    <property type="entry name" value="aden_deam"/>
    <property type="match status" value="1"/>
</dbReference>
<name>A0A261EVJ9_9BIFI</name>
<dbReference type="GO" id="GO:0000034">
    <property type="term" value="F:adenine deaminase activity"/>
    <property type="evidence" value="ECO:0007669"/>
    <property type="project" value="UniProtKB-UniRule"/>
</dbReference>
<dbReference type="GO" id="GO:0043103">
    <property type="term" value="P:hypoxanthine salvage"/>
    <property type="evidence" value="ECO:0007669"/>
    <property type="project" value="UniProtKB-UniRule"/>
</dbReference>